<keyword evidence="4" id="KW-1185">Reference proteome</keyword>
<gene>
    <name evidence="3" type="ORF">HNR07_006573</name>
</gene>
<keyword evidence="2" id="KW-0472">Membrane</keyword>
<evidence type="ECO:0000313" key="3">
    <source>
        <dbReference type="EMBL" id="MBB5495436.1"/>
    </source>
</evidence>
<evidence type="ECO:0000256" key="2">
    <source>
        <dbReference type="SAM" id="Phobius"/>
    </source>
</evidence>
<feature type="compositionally biased region" description="Pro residues" evidence="1">
    <location>
        <begin position="15"/>
        <end position="34"/>
    </location>
</feature>
<organism evidence="3 4">
    <name type="scientific">Nocardiopsis metallicus</name>
    <dbReference type="NCBI Taxonomy" id="179819"/>
    <lineage>
        <taxon>Bacteria</taxon>
        <taxon>Bacillati</taxon>
        <taxon>Actinomycetota</taxon>
        <taxon>Actinomycetes</taxon>
        <taxon>Streptosporangiales</taxon>
        <taxon>Nocardiopsidaceae</taxon>
        <taxon>Nocardiopsis</taxon>
    </lineage>
</organism>
<dbReference type="AlphaFoldDB" id="A0A840WV68"/>
<dbReference type="RefSeq" id="WP_184370304.1">
    <property type="nucleotide sequence ID" value="NZ_BAAAKM010000067.1"/>
</dbReference>
<reference evidence="3 4" key="1">
    <citation type="submission" date="2020-08" db="EMBL/GenBank/DDBJ databases">
        <title>Sequencing the genomes of 1000 actinobacteria strains.</title>
        <authorList>
            <person name="Klenk H.-P."/>
        </authorList>
    </citation>
    <scope>NUCLEOTIDE SEQUENCE [LARGE SCALE GENOMIC DNA]</scope>
    <source>
        <strain evidence="3 4">DSM 44598</strain>
    </source>
</reference>
<comment type="caution">
    <text evidence="3">The sequence shown here is derived from an EMBL/GenBank/DDBJ whole genome shotgun (WGS) entry which is preliminary data.</text>
</comment>
<accession>A0A840WV68</accession>
<proteinExistence type="predicted"/>
<keyword evidence="2" id="KW-1133">Transmembrane helix</keyword>
<evidence type="ECO:0000256" key="1">
    <source>
        <dbReference type="SAM" id="MobiDB-lite"/>
    </source>
</evidence>
<dbReference type="Proteomes" id="UP000579647">
    <property type="component" value="Unassembled WGS sequence"/>
</dbReference>
<evidence type="ECO:0000313" key="4">
    <source>
        <dbReference type="Proteomes" id="UP000579647"/>
    </source>
</evidence>
<protein>
    <submittedName>
        <fullName evidence="3">Uncharacterized protein</fullName>
    </submittedName>
</protein>
<dbReference type="EMBL" id="JACHDO010000001">
    <property type="protein sequence ID" value="MBB5495436.1"/>
    <property type="molecule type" value="Genomic_DNA"/>
</dbReference>
<keyword evidence="2" id="KW-0812">Transmembrane</keyword>
<sequence>MTGHPPGSDGFPGRPGEPPFPGRPDQPPHNPPPHGGFLPPRQPYARQPFPRNPRGCPPPDLQPRPRRRAPLLGAIGSAALLLVSAGVVVWSLSGANGPYTALPECGPLVSEEILGVVPTPVNPSVSGEFVDVEELRHLDERDIEERELLGYLQCKAIGRDYREVLRFSIYLHEAHGQDREAAGELNKYLVGEMEERRQDWADGEMRDTVPDRNGRGWRETSTGDGGMVGFYEDGTEDFGRDTQAILNFVTDNLTVWGYYSLYDPYEESDVLDYMELLSEQLYGQITREAEPA</sequence>
<feature type="region of interest" description="Disordered" evidence="1">
    <location>
        <begin position="1"/>
        <end position="67"/>
    </location>
</feature>
<name>A0A840WV68_9ACTN</name>
<feature type="transmembrane region" description="Helical" evidence="2">
    <location>
        <begin position="71"/>
        <end position="92"/>
    </location>
</feature>